<reference evidence="1" key="1">
    <citation type="submission" date="2022-10" db="EMBL/GenBank/DDBJ databases">
        <title>Sifting through the core-genome to identify putative cross-protective antigens against Riemerella anatipestifer.</title>
        <authorList>
            <person name="Zheng X."/>
            <person name="Zhang W."/>
        </authorList>
    </citation>
    <scope>NUCLEOTIDE SEQUENCE</scope>
    <source>
        <strain evidence="1">ZWRA178</strain>
    </source>
</reference>
<dbReference type="Pfam" id="PF12686">
    <property type="entry name" value="DUF3800"/>
    <property type="match status" value="1"/>
</dbReference>
<organism evidence="1 2">
    <name type="scientific">Riemerella anatipestifer</name>
    <name type="common">Moraxella anatipestifer</name>
    <dbReference type="NCBI Taxonomy" id="34085"/>
    <lineage>
        <taxon>Bacteria</taxon>
        <taxon>Pseudomonadati</taxon>
        <taxon>Bacteroidota</taxon>
        <taxon>Flavobacteriia</taxon>
        <taxon>Flavobacteriales</taxon>
        <taxon>Weeksellaceae</taxon>
        <taxon>Riemerella</taxon>
    </lineage>
</organism>
<comment type="caution">
    <text evidence="1">The sequence shown here is derived from an EMBL/GenBank/DDBJ whole genome shotgun (WGS) entry which is preliminary data.</text>
</comment>
<dbReference type="RefSeq" id="WP_014938297.1">
    <property type="nucleotide sequence ID" value="NZ_CP031845.1"/>
</dbReference>
<dbReference type="Proteomes" id="UP001207440">
    <property type="component" value="Unassembled WGS sequence"/>
</dbReference>
<protein>
    <submittedName>
        <fullName evidence="1">DUF3800 domain-containing protein</fullName>
    </submittedName>
</protein>
<proteinExistence type="predicted"/>
<dbReference type="InterPro" id="IPR024524">
    <property type="entry name" value="DUF3800"/>
</dbReference>
<name>A0AAP3ANH4_RIEAN</name>
<evidence type="ECO:0000313" key="2">
    <source>
        <dbReference type="Proteomes" id="UP001207440"/>
    </source>
</evidence>
<sequence length="277" mass="32835">MAGFYIFCDESIKKGKYYSNFYGGLLIDKNDFEKANNLLLSSLRDLNIENSELKWSSVNTYGLQSYVQMMNVFFELIKNNTIKVRIMFTDNRFLTQDLPREYHKKEYHLLYYQFLKHAFGLSYINSDIPIDLEIFFDELPDKKQKNEDFKKFVYGIQFLPNFISSKINIKKEAIYEVDSKKHLLMQCLDVVLGAIAFRLNDMHKEKPVGSRRRGKRTIAKEKLYKHINKKIREIRPNFNIGITTGTDGDLLNRFLHPYRHWLFIPKNASYGTNDEDE</sequence>
<dbReference type="EMBL" id="JAOZYT010000155">
    <property type="protein sequence ID" value="MCW0524990.1"/>
    <property type="molecule type" value="Genomic_DNA"/>
</dbReference>
<accession>A0AAP3ANH4</accession>
<evidence type="ECO:0000313" key="1">
    <source>
        <dbReference type="EMBL" id="MCW0524990.1"/>
    </source>
</evidence>
<dbReference type="AlphaFoldDB" id="A0AAP3ANH4"/>
<gene>
    <name evidence="1" type="ORF">OKE68_11820</name>
</gene>